<dbReference type="EMBL" id="DXET01000086">
    <property type="protein sequence ID" value="HIX81038.1"/>
    <property type="molecule type" value="Genomic_DNA"/>
</dbReference>
<dbReference type="AlphaFoldDB" id="A0A9D1XK91"/>
<dbReference type="InterPro" id="IPR023093">
    <property type="entry name" value="ScpA-like_C"/>
</dbReference>
<protein>
    <submittedName>
        <fullName evidence="1">Segregation/condensation protein A</fullName>
    </submittedName>
</protein>
<dbReference type="Gene3D" id="1.10.10.580">
    <property type="entry name" value="Structural maintenance of chromosome 1. Chain E"/>
    <property type="match status" value="1"/>
</dbReference>
<gene>
    <name evidence="1" type="ORF">H9980_03575</name>
</gene>
<evidence type="ECO:0000313" key="2">
    <source>
        <dbReference type="Proteomes" id="UP000886724"/>
    </source>
</evidence>
<accession>A0A9D1XK91</accession>
<dbReference type="Pfam" id="PF02616">
    <property type="entry name" value="SMC_ScpA"/>
    <property type="match status" value="1"/>
</dbReference>
<name>A0A9D1XK91_9FIRM</name>
<feature type="non-terminal residue" evidence="1">
    <location>
        <position position="1"/>
    </location>
</feature>
<evidence type="ECO:0000313" key="1">
    <source>
        <dbReference type="EMBL" id="HIX81038.1"/>
    </source>
</evidence>
<sequence length="52" mass="6227">VNKKVKFEELFDHYDRTYFIVTFMAILVLAKDKEVEIIQNGLFEDIYIEGKL</sequence>
<dbReference type="InterPro" id="IPR003768">
    <property type="entry name" value="ScpA"/>
</dbReference>
<comment type="caution">
    <text evidence="1">The sequence shown here is derived from an EMBL/GenBank/DDBJ whole genome shotgun (WGS) entry which is preliminary data.</text>
</comment>
<reference evidence="1" key="1">
    <citation type="journal article" date="2021" name="PeerJ">
        <title>Extensive microbial diversity within the chicken gut microbiome revealed by metagenomics and culture.</title>
        <authorList>
            <person name="Gilroy R."/>
            <person name="Ravi A."/>
            <person name="Getino M."/>
            <person name="Pursley I."/>
            <person name="Horton D.L."/>
            <person name="Alikhan N.F."/>
            <person name="Baker D."/>
            <person name="Gharbi K."/>
            <person name="Hall N."/>
            <person name="Watson M."/>
            <person name="Adriaenssens E.M."/>
            <person name="Foster-Nyarko E."/>
            <person name="Jarju S."/>
            <person name="Secka A."/>
            <person name="Antonio M."/>
            <person name="Oren A."/>
            <person name="Chaudhuri R.R."/>
            <person name="La Ragione R."/>
            <person name="Hildebrand F."/>
            <person name="Pallen M.J."/>
        </authorList>
    </citation>
    <scope>NUCLEOTIDE SEQUENCE</scope>
    <source>
        <strain evidence="1">ChiGjej1B1-14440</strain>
    </source>
</reference>
<organism evidence="1 2">
    <name type="scientific">Candidatus Erysipelatoclostridium merdavium</name>
    <dbReference type="NCBI Taxonomy" id="2838566"/>
    <lineage>
        <taxon>Bacteria</taxon>
        <taxon>Bacillati</taxon>
        <taxon>Bacillota</taxon>
        <taxon>Erysipelotrichia</taxon>
        <taxon>Erysipelotrichales</taxon>
        <taxon>Erysipelotrichales incertae sedis</taxon>
    </lineage>
</organism>
<dbReference type="Proteomes" id="UP000886724">
    <property type="component" value="Unassembled WGS sequence"/>
</dbReference>
<reference evidence="1" key="2">
    <citation type="submission" date="2021-04" db="EMBL/GenBank/DDBJ databases">
        <authorList>
            <person name="Gilroy R."/>
        </authorList>
    </citation>
    <scope>NUCLEOTIDE SEQUENCE</scope>
    <source>
        <strain evidence="1">ChiGjej1B1-14440</strain>
    </source>
</reference>
<proteinExistence type="predicted"/>